<dbReference type="InterPro" id="IPR012676">
    <property type="entry name" value="TGS-like"/>
</dbReference>
<dbReference type="InterPro" id="IPR033655">
    <property type="entry name" value="TGS_RelA/SpoT"/>
</dbReference>
<keyword evidence="10" id="KW-0808">Transferase</keyword>
<feature type="coiled-coil region" evidence="6">
    <location>
        <begin position="217"/>
        <end position="244"/>
    </location>
</feature>
<evidence type="ECO:0000259" key="8">
    <source>
        <dbReference type="PROSITE" id="PS51831"/>
    </source>
</evidence>
<dbReference type="InterPro" id="IPR045600">
    <property type="entry name" value="RelA/SpoT_AH_RIS"/>
</dbReference>
<dbReference type="EMBL" id="JBDKXB010000002">
    <property type="protein sequence ID" value="MEY6431282.1"/>
    <property type="molecule type" value="Genomic_DNA"/>
</dbReference>
<dbReference type="SMART" id="SM00954">
    <property type="entry name" value="RelA_SpoT"/>
    <property type="match status" value="1"/>
</dbReference>
<evidence type="ECO:0000256" key="4">
    <source>
        <dbReference type="ARBA" id="ARBA00047968"/>
    </source>
</evidence>
<dbReference type="CDD" id="cd05399">
    <property type="entry name" value="NT_Rel-Spo_like"/>
    <property type="match status" value="1"/>
</dbReference>
<dbReference type="PANTHER" id="PTHR21262">
    <property type="entry name" value="GUANOSINE-3',5'-BIS DIPHOSPHATE 3'-PYROPHOSPHOHYDROLASE"/>
    <property type="match status" value="1"/>
</dbReference>
<comment type="similarity">
    <text evidence="5">Belongs to the relA/spoT family.</text>
</comment>
<keyword evidence="1" id="KW-0378">Hydrolase</keyword>
<dbReference type="SUPFAM" id="SSF81301">
    <property type="entry name" value="Nucleotidyltransferase"/>
    <property type="match status" value="1"/>
</dbReference>
<dbReference type="Gene3D" id="3.10.20.30">
    <property type="match status" value="1"/>
</dbReference>
<dbReference type="InterPro" id="IPR003607">
    <property type="entry name" value="HD/PDEase_dom"/>
</dbReference>
<evidence type="ECO:0000256" key="5">
    <source>
        <dbReference type="RuleBase" id="RU003847"/>
    </source>
</evidence>
<organism evidence="10 11">
    <name type="scientific">Thioalkalicoccus limnaeus</name>
    <dbReference type="NCBI Taxonomy" id="120681"/>
    <lineage>
        <taxon>Bacteria</taxon>
        <taxon>Pseudomonadati</taxon>
        <taxon>Pseudomonadota</taxon>
        <taxon>Gammaproteobacteria</taxon>
        <taxon>Chromatiales</taxon>
        <taxon>Chromatiaceae</taxon>
        <taxon>Thioalkalicoccus</taxon>
    </lineage>
</organism>
<dbReference type="PROSITE" id="PS51831">
    <property type="entry name" value="HD"/>
    <property type="match status" value="1"/>
</dbReference>
<comment type="function">
    <text evidence="5">In eubacteria ppGpp (guanosine 3'-diphosphate 5'-diphosphate) is a mediator of the stringent response that coordinates a variety of cellular activities in response to changes in nutritional abundance.</text>
</comment>
<dbReference type="Gene3D" id="1.10.3210.10">
    <property type="entry name" value="Hypothetical protein af1432"/>
    <property type="match status" value="1"/>
</dbReference>
<dbReference type="Gene3D" id="3.30.70.260">
    <property type="match status" value="1"/>
</dbReference>
<evidence type="ECO:0000259" key="7">
    <source>
        <dbReference type="PROSITE" id="PS51671"/>
    </source>
</evidence>
<dbReference type="Pfam" id="PF13328">
    <property type="entry name" value="HD_4"/>
    <property type="match status" value="1"/>
</dbReference>
<evidence type="ECO:0000256" key="1">
    <source>
        <dbReference type="ARBA" id="ARBA00022801"/>
    </source>
</evidence>
<evidence type="ECO:0000256" key="6">
    <source>
        <dbReference type="SAM" id="Coils"/>
    </source>
</evidence>
<dbReference type="SUPFAM" id="SSF109604">
    <property type="entry name" value="HD-domain/PDEase-like"/>
    <property type="match status" value="1"/>
</dbReference>
<dbReference type="InterPro" id="IPR007685">
    <property type="entry name" value="RelA_SpoT"/>
</dbReference>
<dbReference type="SMART" id="SM00471">
    <property type="entry name" value="HDc"/>
    <property type="match status" value="1"/>
</dbReference>
<dbReference type="InterPro" id="IPR004095">
    <property type="entry name" value="TGS"/>
</dbReference>
<dbReference type="EC" id="3.1.7.2" evidence="3"/>
<dbReference type="InterPro" id="IPR012675">
    <property type="entry name" value="Beta-grasp_dom_sf"/>
</dbReference>
<dbReference type="PROSITE" id="PS51671">
    <property type="entry name" value="ACT"/>
    <property type="match status" value="1"/>
</dbReference>
<dbReference type="InterPro" id="IPR045865">
    <property type="entry name" value="ACT-like_dom_sf"/>
</dbReference>
<comment type="caution">
    <text evidence="10">The sequence shown here is derived from an EMBL/GenBank/DDBJ whole genome shotgun (WGS) entry which is preliminary data.</text>
</comment>
<dbReference type="SUPFAM" id="SSF55021">
    <property type="entry name" value="ACT-like"/>
    <property type="match status" value="1"/>
</dbReference>
<feature type="domain" description="HD" evidence="8">
    <location>
        <begin position="67"/>
        <end position="166"/>
    </location>
</feature>
<evidence type="ECO:0000259" key="9">
    <source>
        <dbReference type="PROSITE" id="PS51880"/>
    </source>
</evidence>
<comment type="catalytic activity">
    <reaction evidence="4">
        <text>guanosine 3',5'-bis(diphosphate) + H2O = GDP + diphosphate + H(+)</text>
        <dbReference type="Rhea" id="RHEA:14253"/>
        <dbReference type="ChEBI" id="CHEBI:15377"/>
        <dbReference type="ChEBI" id="CHEBI:15378"/>
        <dbReference type="ChEBI" id="CHEBI:33019"/>
        <dbReference type="ChEBI" id="CHEBI:58189"/>
        <dbReference type="ChEBI" id="CHEBI:77828"/>
        <dbReference type="EC" id="3.1.7.2"/>
    </reaction>
</comment>
<evidence type="ECO:0000313" key="10">
    <source>
        <dbReference type="EMBL" id="MEY6431282.1"/>
    </source>
</evidence>
<dbReference type="NCBIfam" id="TIGR00691">
    <property type="entry name" value="spoT_relA"/>
    <property type="match status" value="1"/>
</dbReference>
<dbReference type="InterPro" id="IPR002912">
    <property type="entry name" value="ACT_dom"/>
</dbReference>
<dbReference type="InterPro" id="IPR006674">
    <property type="entry name" value="HD_domain"/>
</dbReference>
<dbReference type="PANTHER" id="PTHR21262:SF36">
    <property type="entry name" value="BIFUNCTIONAL (P)PPGPP SYNTHASE_HYDROLASE SPOT"/>
    <property type="match status" value="1"/>
</dbReference>
<dbReference type="CDD" id="cd01668">
    <property type="entry name" value="TGS_RSH"/>
    <property type="match status" value="1"/>
</dbReference>
<dbReference type="InterPro" id="IPR004811">
    <property type="entry name" value="RelA/Spo_fam"/>
</dbReference>
<evidence type="ECO:0000256" key="2">
    <source>
        <dbReference type="ARBA" id="ARBA00024329"/>
    </source>
</evidence>
<evidence type="ECO:0000313" key="11">
    <source>
        <dbReference type="Proteomes" id="UP001564408"/>
    </source>
</evidence>
<protein>
    <recommendedName>
        <fullName evidence="3">guanosine-3',5'-bis(diphosphate) 3'-diphosphatase</fullName>
        <ecNumber evidence="3">3.1.7.2</ecNumber>
    </recommendedName>
</protein>
<keyword evidence="11" id="KW-1185">Reference proteome</keyword>
<dbReference type="CDD" id="cd04876">
    <property type="entry name" value="ACT_RelA-SpoT"/>
    <property type="match status" value="1"/>
</dbReference>
<accession>A0ABV4BA41</accession>
<dbReference type="CDD" id="cd00077">
    <property type="entry name" value="HDc"/>
    <property type="match status" value="1"/>
</dbReference>
<dbReference type="GO" id="GO:0008728">
    <property type="term" value="F:GTP diphosphokinase activity"/>
    <property type="evidence" value="ECO:0007669"/>
    <property type="project" value="UniProtKB-EC"/>
</dbReference>
<gene>
    <name evidence="10" type="ORF">ABC977_02545</name>
</gene>
<evidence type="ECO:0000256" key="3">
    <source>
        <dbReference type="ARBA" id="ARBA00024387"/>
    </source>
</evidence>
<sequence>MVTNPPPVALNTTDPTLCDLGSERYIADLCLYLETYLPREQIHEVYAAYLFSAEAHQGQRRKSGEPYIRHPIAVARILAEMRMDHKGLMAALMHDVIEDTPVAKEDLASRFGSEIADLVDGVSKVTQIDCKSRIEVQAASFRRIVLAMTRDVRVILIKLADRLHNMRTIGAMPPESRRRISRETLEIYAPIAYRLGLSRLQIELEELGFANHWPWRYRVLRRALEQERDEAVALVNQVERAILARLDHEAIAAEAVRRHEHVYRVFRKKREHRRPFRELLDTQSFRIALRIIVDRVDTCYRVLGLVHGLYKPRPAGFADHIAIPKSNGYQSLHTILLGPGGSSIEIQIRTREMQRNAEFGIAAHWLDRNEPGDSGPLALSADWLRNLLDVSRGSGESEEFLDQVKVDLVPDEILVFTPKGEPVILPKGSSVVDFAYAIHSDIGHTCVGAKINRRLAALNTVLRAGQTIEIITAPGNKPHPSWMRFVVTGKARTSIRAYLKNLRHREAQDLGRRLLDAELATYALEFESVDPGRLATYLDEAELNEVSDLFAEIALGNRSPALVAYCLAAVPDEAQVSVPRRLAIKGTEGVALKYARCCRPIPGDAIVGLFHPGRGIFVHRRECGHLGDHVRQRGRCLDLDWAESNEAEYTTQIRVDMVDRPGALATVASVIAEMRSNIENIQSLERDGMITTLEFLINVRGRQHLARILRRVRRIAAVVRTGRVTHGGPSRRVAGGGQQD</sequence>
<dbReference type="Proteomes" id="UP001564408">
    <property type="component" value="Unassembled WGS sequence"/>
</dbReference>
<dbReference type="SUPFAM" id="SSF81271">
    <property type="entry name" value="TGS-like"/>
    <property type="match status" value="1"/>
</dbReference>
<dbReference type="Gene3D" id="3.30.460.10">
    <property type="entry name" value="Beta Polymerase, domain 2"/>
    <property type="match status" value="1"/>
</dbReference>
<name>A0ABV4BA41_9GAMM</name>
<feature type="domain" description="TGS" evidence="9">
    <location>
        <begin position="411"/>
        <end position="472"/>
    </location>
</feature>
<reference evidence="10 11" key="1">
    <citation type="submission" date="2024-05" db="EMBL/GenBank/DDBJ databases">
        <title>Genome Sequence and Characterization of the New Strain Purple Sulfur Bacterium of Genus Thioalkalicoccus.</title>
        <authorList>
            <person name="Bryantseva I.A."/>
            <person name="Kyndt J.A."/>
            <person name="Imhoff J.F."/>
        </authorList>
    </citation>
    <scope>NUCLEOTIDE SEQUENCE [LARGE SCALE GENOMIC DNA]</scope>
    <source>
        <strain evidence="10 11">Um2</strain>
    </source>
</reference>
<dbReference type="Pfam" id="PF19296">
    <property type="entry name" value="RelA_AH_RIS"/>
    <property type="match status" value="1"/>
</dbReference>
<dbReference type="RefSeq" id="WP_369665665.1">
    <property type="nucleotide sequence ID" value="NZ_JBDKXB010000002.1"/>
</dbReference>
<dbReference type="Pfam" id="PF04607">
    <property type="entry name" value="RelA_SpoT"/>
    <property type="match status" value="1"/>
</dbReference>
<dbReference type="InterPro" id="IPR043519">
    <property type="entry name" value="NT_sf"/>
</dbReference>
<feature type="domain" description="ACT" evidence="7">
    <location>
        <begin position="652"/>
        <end position="726"/>
    </location>
</feature>
<dbReference type="Pfam" id="PF02824">
    <property type="entry name" value="TGS"/>
    <property type="match status" value="1"/>
</dbReference>
<dbReference type="PROSITE" id="PS51880">
    <property type="entry name" value="TGS"/>
    <property type="match status" value="1"/>
</dbReference>
<comment type="pathway">
    <text evidence="2">Purine metabolism; ppGpp biosynthesis; ppGpp from GDP: step 1/1.</text>
</comment>
<keyword evidence="6" id="KW-0175">Coiled coil</keyword>
<dbReference type="Pfam" id="PF13291">
    <property type="entry name" value="ACT_4"/>
    <property type="match status" value="1"/>
</dbReference>
<proteinExistence type="inferred from homology"/>